<evidence type="ECO:0000313" key="2">
    <source>
        <dbReference type="Proteomes" id="UP000485058"/>
    </source>
</evidence>
<dbReference type="EMBL" id="BLLF01003089">
    <property type="protein sequence ID" value="GFH26308.1"/>
    <property type="molecule type" value="Genomic_DNA"/>
</dbReference>
<reference evidence="1 2" key="1">
    <citation type="submission" date="2020-02" db="EMBL/GenBank/DDBJ databases">
        <title>Draft genome sequence of Haematococcus lacustris strain NIES-144.</title>
        <authorList>
            <person name="Morimoto D."/>
            <person name="Nakagawa S."/>
            <person name="Yoshida T."/>
            <person name="Sawayama S."/>
        </authorList>
    </citation>
    <scope>NUCLEOTIDE SEQUENCE [LARGE SCALE GENOMIC DNA]</scope>
    <source>
        <strain evidence="1 2">NIES-144</strain>
    </source>
</reference>
<dbReference type="Proteomes" id="UP000485058">
    <property type="component" value="Unassembled WGS sequence"/>
</dbReference>
<dbReference type="AlphaFoldDB" id="A0A6A0A3E1"/>
<sequence>MFEPGTVTKYVPIRPLGPFLRGSPNQHITNRAYHYSNSKPTPGSRPAVTLHSQRRLLCSMVHSVNMPASYL</sequence>
<comment type="caution">
    <text evidence="1">The sequence shown here is derived from an EMBL/GenBank/DDBJ whole genome shotgun (WGS) entry which is preliminary data.</text>
</comment>
<evidence type="ECO:0000313" key="1">
    <source>
        <dbReference type="EMBL" id="GFH26308.1"/>
    </source>
</evidence>
<proteinExistence type="predicted"/>
<protein>
    <submittedName>
        <fullName evidence="1">Uncharacterized protein</fullName>
    </submittedName>
</protein>
<name>A0A6A0A3E1_HAELA</name>
<organism evidence="1 2">
    <name type="scientific">Haematococcus lacustris</name>
    <name type="common">Green alga</name>
    <name type="synonym">Haematococcus pluvialis</name>
    <dbReference type="NCBI Taxonomy" id="44745"/>
    <lineage>
        <taxon>Eukaryota</taxon>
        <taxon>Viridiplantae</taxon>
        <taxon>Chlorophyta</taxon>
        <taxon>core chlorophytes</taxon>
        <taxon>Chlorophyceae</taxon>
        <taxon>CS clade</taxon>
        <taxon>Chlamydomonadales</taxon>
        <taxon>Haematococcaceae</taxon>
        <taxon>Haematococcus</taxon>
    </lineage>
</organism>
<accession>A0A6A0A3E1</accession>
<keyword evidence="2" id="KW-1185">Reference proteome</keyword>
<gene>
    <name evidence="1" type="ORF">HaLaN_24438</name>
</gene>